<feature type="compositionally biased region" description="Basic and acidic residues" evidence="1">
    <location>
        <begin position="1013"/>
        <end position="1072"/>
    </location>
</feature>
<feature type="compositionally biased region" description="Low complexity" evidence="1">
    <location>
        <begin position="530"/>
        <end position="542"/>
    </location>
</feature>
<reference evidence="2 3" key="1">
    <citation type="submission" date="2024-02" db="EMBL/GenBank/DDBJ databases">
        <title>De novo assembly and annotation of 12 fungi associated with fruit tree decline syndrome in Ontario, Canada.</title>
        <authorList>
            <person name="Sulman M."/>
            <person name="Ellouze W."/>
            <person name="Ilyukhin E."/>
        </authorList>
    </citation>
    <scope>NUCLEOTIDE SEQUENCE [LARGE SCALE GENOMIC DNA]</scope>
    <source>
        <strain evidence="2 3">M169</strain>
    </source>
</reference>
<comment type="caution">
    <text evidence="2">The sequence shown here is derived from an EMBL/GenBank/DDBJ whole genome shotgun (WGS) entry which is preliminary data.</text>
</comment>
<feature type="compositionally biased region" description="Acidic residues" evidence="1">
    <location>
        <begin position="830"/>
        <end position="839"/>
    </location>
</feature>
<evidence type="ECO:0000313" key="2">
    <source>
        <dbReference type="EMBL" id="KAK7717967.1"/>
    </source>
</evidence>
<gene>
    <name evidence="2" type="ORF">SLS63_010618</name>
</gene>
<feature type="compositionally biased region" description="Basic residues" evidence="1">
    <location>
        <begin position="1099"/>
        <end position="1108"/>
    </location>
</feature>
<feature type="compositionally biased region" description="Low complexity" evidence="1">
    <location>
        <begin position="560"/>
        <end position="598"/>
    </location>
</feature>
<feature type="compositionally biased region" description="Polar residues" evidence="1">
    <location>
        <begin position="311"/>
        <end position="336"/>
    </location>
</feature>
<sequence length="1108" mass="120038">MSAKAALSASRRAAPINIQIVRLAASSSAPPSSSSSSSSTAANKTKGSAPQEFELAHAFTMNMLPMTKIRELCLHAAGHARRNFDVVLDGSRFEARDRDGHVFQGHETLSEEILSGETIYLVEGGLDARGAAKVVKGSKGASEKPKGTSRERGRLLCLKSLELEGEEEETKTPYRTPSVSSRASSSRASSSRSDSKGKAGQPRLTASQKALAIAQMGRTPTPQEPVLRRKLPTSSVKKSLPSPALEKVEEATDKEVRDGGANVGETAEIDDLEVNLDSQLVIPDSQDPFSQGLFSQEPVEPDHPAPGIPTPDTSDAQKAQSRPSPRVKTTTAQPKLQMSRPDPYDISTVLSDEDDERSDESNANTTASIKMSSSVRKLGSATAQRRAVVPPPVSLPSPRRHQSGEVSPSRAKKGAVPAVGSKTSTPTKKATPIKASPSSPAVPLPSSPTTHVAAAIAKRGQRAVAKDRQPSLPSPGQIVYRVPSDSDSDDDLIEEAFRDLSSSIPMPSLPWSAPPLRAAPDAETGADDQPSASRSPAGSRAGNVRYGTSMADEVSIVGVSPRKSPLKSPLKKPLGQSPSQSKKSSQKSPSKKPIITSPSKREEATIVHDSCSANESDIEEDVQIVKKEPPRSEKITSTKTKLADIPPIDENPQHVEKAQPEVIELSSGSDSDIEPSADMLEDDEAELPSIDVELLTEKEQPPSLPRSPAQADRSPTRGSPKTESIKIEPACKEPPPSAQTSKRKRTASEEPDAEGEQHRRKRLRKEAKKARWKHNREQTNAVLLQEESETQLAALQEERKKLALERAHRRALELEMIVSSPIKRESSIDLSEEADDDDSGLGSSAYGDDAGAQVNRAGVPLDGDDKNDSLSSKEADGHQPSWRKLSKLHLSSSPPKGSQGGPGQDSMDQHMVPPTSTPAIIEAQLQQCVEERFHRMPFDDWAFLENTLGKGSSGGYGYSPLEVHNRIHLDMIHRAQLPPLQAPSGRESSNAPAMTQTESKSTVLPGQVDEDDARSQRSEAPSPKEHRAMEDAEQEMVKAPEELPKEGHGEDERARAEKRSKSREKLRSERDRKKQRGRRAKSRYHRGFRVSCAGSEKMKKQRHKRMGY</sequence>
<feature type="compositionally biased region" description="Basic and acidic residues" evidence="1">
    <location>
        <begin position="141"/>
        <end position="154"/>
    </location>
</feature>
<dbReference type="Proteomes" id="UP001430848">
    <property type="component" value="Unassembled WGS sequence"/>
</dbReference>
<feature type="compositionally biased region" description="Basic and acidic residues" evidence="1">
    <location>
        <begin position="246"/>
        <end position="258"/>
    </location>
</feature>
<feature type="region of interest" description="Disordered" evidence="1">
    <location>
        <begin position="25"/>
        <end position="49"/>
    </location>
</feature>
<feature type="compositionally biased region" description="Basic and acidic residues" evidence="1">
    <location>
        <begin position="863"/>
        <end position="877"/>
    </location>
</feature>
<feature type="region of interest" description="Disordered" evidence="1">
    <location>
        <begin position="812"/>
        <end position="918"/>
    </location>
</feature>
<evidence type="ECO:0008006" key="4">
    <source>
        <dbReference type="Google" id="ProtNLM"/>
    </source>
</evidence>
<feature type="compositionally biased region" description="Low complexity" evidence="1">
    <location>
        <begin position="178"/>
        <end position="192"/>
    </location>
</feature>
<name>A0ABR1NWK7_DIAER</name>
<feature type="compositionally biased region" description="Basic residues" evidence="1">
    <location>
        <begin position="758"/>
        <end position="774"/>
    </location>
</feature>
<evidence type="ECO:0000256" key="1">
    <source>
        <dbReference type="SAM" id="MobiDB-lite"/>
    </source>
</evidence>
<protein>
    <recommendedName>
        <fullName evidence="4">Nucleolar protein Dnt1-like N-terminal domain-containing protein</fullName>
    </recommendedName>
</protein>
<organism evidence="2 3">
    <name type="scientific">Diaporthe eres</name>
    <name type="common">Phomopsis oblonga</name>
    <dbReference type="NCBI Taxonomy" id="83184"/>
    <lineage>
        <taxon>Eukaryota</taxon>
        <taxon>Fungi</taxon>
        <taxon>Dikarya</taxon>
        <taxon>Ascomycota</taxon>
        <taxon>Pezizomycotina</taxon>
        <taxon>Sordariomycetes</taxon>
        <taxon>Sordariomycetidae</taxon>
        <taxon>Diaporthales</taxon>
        <taxon>Diaporthaceae</taxon>
        <taxon>Diaporthe</taxon>
        <taxon>Diaporthe eres species complex</taxon>
    </lineage>
</organism>
<feature type="compositionally biased region" description="Low complexity" evidence="1">
    <location>
        <begin position="840"/>
        <end position="852"/>
    </location>
</feature>
<proteinExistence type="predicted"/>
<accession>A0ABR1NWK7</accession>
<feature type="compositionally biased region" description="Basic residues" evidence="1">
    <location>
        <begin position="1073"/>
        <end position="1088"/>
    </location>
</feature>
<feature type="compositionally biased region" description="Low complexity" evidence="1">
    <location>
        <begin position="25"/>
        <end position="42"/>
    </location>
</feature>
<dbReference type="EMBL" id="JAKNSF020000090">
    <property type="protein sequence ID" value="KAK7717967.1"/>
    <property type="molecule type" value="Genomic_DNA"/>
</dbReference>
<feature type="compositionally biased region" description="Acidic residues" evidence="1">
    <location>
        <begin position="671"/>
        <end position="686"/>
    </location>
</feature>
<feature type="region of interest" description="Disordered" evidence="1">
    <location>
        <begin position="136"/>
        <end position="784"/>
    </location>
</feature>
<keyword evidence="3" id="KW-1185">Reference proteome</keyword>
<feature type="compositionally biased region" description="Polar residues" evidence="1">
    <location>
        <begin position="986"/>
        <end position="1004"/>
    </location>
</feature>
<feature type="region of interest" description="Disordered" evidence="1">
    <location>
        <begin position="979"/>
        <end position="1108"/>
    </location>
</feature>
<feature type="compositionally biased region" description="Basic and acidic residues" evidence="1">
    <location>
        <begin position="623"/>
        <end position="636"/>
    </location>
</feature>
<feature type="compositionally biased region" description="Low complexity" evidence="1">
    <location>
        <begin position="888"/>
        <end position="897"/>
    </location>
</feature>
<evidence type="ECO:0000313" key="3">
    <source>
        <dbReference type="Proteomes" id="UP001430848"/>
    </source>
</evidence>
<feature type="compositionally biased region" description="Low complexity" evidence="1">
    <location>
        <begin position="421"/>
        <end position="439"/>
    </location>
</feature>
<feature type="compositionally biased region" description="Polar residues" evidence="1">
    <location>
        <begin position="362"/>
        <end position="375"/>
    </location>
</feature>